<evidence type="ECO:0000313" key="3">
    <source>
        <dbReference type="Proteomes" id="UP000242287"/>
    </source>
</evidence>
<evidence type="ECO:0000256" key="1">
    <source>
        <dbReference type="SAM" id="MobiDB-lite"/>
    </source>
</evidence>
<protein>
    <submittedName>
        <fullName evidence="2">Uncharacterized protein</fullName>
    </submittedName>
</protein>
<feature type="region of interest" description="Disordered" evidence="1">
    <location>
        <begin position="537"/>
        <end position="572"/>
    </location>
</feature>
<organism evidence="2 3">
    <name type="scientific">Amanita thiersii Skay4041</name>
    <dbReference type="NCBI Taxonomy" id="703135"/>
    <lineage>
        <taxon>Eukaryota</taxon>
        <taxon>Fungi</taxon>
        <taxon>Dikarya</taxon>
        <taxon>Basidiomycota</taxon>
        <taxon>Agaricomycotina</taxon>
        <taxon>Agaricomycetes</taxon>
        <taxon>Agaricomycetidae</taxon>
        <taxon>Agaricales</taxon>
        <taxon>Pluteineae</taxon>
        <taxon>Amanitaceae</taxon>
        <taxon>Amanita</taxon>
    </lineage>
</organism>
<dbReference type="AlphaFoldDB" id="A0A2A9NDZ3"/>
<accession>A0A2A9NDZ3</accession>
<gene>
    <name evidence="2" type="ORF">AMATHDRAFT_8552</name>
</gene>
<proteinExistence type="predicted"/>
<name>A0A2A9NDZ3_9AGAR</name>
<sequence>MYADKLQAIKYRLPLPQSMVDANLDMWTETINRYLDNARLLHTDINPTTLHACTVQAAEKLMKQEYFVNKIQKSLQNEINLTTLAHPQDAVMLDPADNMTKMEHIQKTTAIWQNTAKALWQDNTLTCNQETLDQATHLLLLEDTTHKYASLSEAEIYDTELDQCDCIIMKITELNENVAKIIKDIQQKPTASTIVNKVKLELIKKQGWETAKCNVTQNPTKFSPTNIPLTQYPKIVLDIVNDLKDKEDDSWEVKILKDVKNKGIQAKALESRIQTIISSTPATTPTPQLPLRAPSTSPAELPDQEMAQADPIPWTDTEEYNQNHQLWINTASETFEKLAPYFPTLERKQKEELFWEAVDICAHQDKELLQLQSISSFMDSNKKCELENMRKLLIDKEYQSLLNVTVRQEAAKKKDTFEDYLATKDFDYYMQHAKDQISNPSVLKEKKSTLKTILKDAEKWQPKHRVDNDGSILPDSPPPSPIPKQKTKLRKQKEDTQKAAKLSRKGNTPNTCHLQTLLNELNADNGLKIMKEIHRISDKDKINSAKQQLVKPTMDKSSYAQKATPKEKKKDP</sequence>
<keyword evidence="3" id="KW-1185">Reference proteome</keyword>
<dbReference type="EMBL" id="KZ302276">
    <property type="protein sequence ID" value="PFH45863.1"/>
    <property type="molecule type" value="Genomic_DNA"/>
</dbReference>
<evidence type="ECO:0000313" key="2">
    <source>
        <dbReference type="EMBL" id="PFH45863.1"/>
    </source>
</evidence>
<dbReference type="Proteomes" id="UP000242287">
    <property type="component" value="Unassembled WGS sequence"/>
</dbReference>
<feature type="region of interest" description="Disordered" evidence="1">
    <location>
        <begin position="461"/>
        <end position="512"/>
    </location>
</feature>
<reference evidence="2 3" key="1">
    <citation type="submission" date="2014-02" db="EMBL/GenBank/DDBJ databases">
        <title>Transposable element dynamics among asymbiotic and ectomycorrhizal Amanita fungi.</title>
        <authorList>
            <consortium name="DOE Joint Genome Institute"/>
            <person name="Hess J."/>
            <person name="Skrede I."/>
            <person name="Wolfe B."/>
            <person name="LaButti K."/>
            <person name="Ohm R.A."/>
            <person name="Grigoriev I.V."/>
            <person name="Pringle A."/>
        </authorList>
    </citation>
    <scope>NUCLEOTIDE SEQUENCE [LARGE SCALE GENOMIC DNA]</scope>
    <source>
        <strain evidence="2 3">SKay4041</strain>
    </source>
</reference>